<accession>A0A193FYL3</accession>
<protein>
    <recommendedName>
        <fullName evidence="2">UspA domain-containing protein</fullName>
    </recommendedName>
</protein>
<organism evidence="3 4">
    <name type="scientific">Bordetella bronchialis</name>
    <dbReference type="NCBI Taxonomy" id="463025"/>
    <lineage>
        <taxon>Bacteria</taxon>
        <taxon>Pseudomonadati</taxon>
        <taxon>Pseudomonadota</taxon>
        <taxon>Betaproteobacteria</taxon>
        <taxon>Burkholderiales</taxon>
        <taxon>Alcaligenaceae</taxon>
        <taxon>Bordetella</taxon>
    </lineage>
</organism>
<evidence type="ECO:0000313" key="3">
    <source>
        <dbReference type="EMBL" id="ANN72276.1"/>
    </source>
</evidence>
<dbReference type="RefSeq" id="WP_066669828.1">
    <property type="nucleotide sequence ID" value="NZ_CP016171.1"/>
</dbReference>
<dbReference type="SUPFAM" id="SSF52402">
    <property type="entry name" value="Adenine nucleotide alpha hydrolases-like"/>
    <property type="match status" value="1"/>
</dbReference>
<reference evidence="3 4" key="1">
    <citation type="submission" date="2016-06" db="EMBL/GenBank/DDBJ databases">
        <title>Complete genome sequences of Bordetella bronchialis and Bordetella flabilis.</title>
        <authorList>
            <person name="LiPuma J.J."/>
            <person name="Spilker T."/>
        </authorList>
    </citation>
    <scope>NUCLEOTIDE SEQUENCE [LARGE SCALE GENOMIC DNA]</scope>
    <source>
        <strain evidence="3 4">AU17976</strain>
    </source>
</reference>
<sequence length="163" mass="18125">MYEKILVPIDGSETGERALEQAASLATLCHARVRLLHVLDTLWYANGFERPEIYEHQLRPSMVRAGHRILTAARHVMEQAGVPCDCHLQESDDRRVSEIILDHARRWAADLIVMGTHGRRGVSRLLMGSDAELVARSAPVPVLLVRPPRSEQPGDAGALADMH</sequence>
<dbReference type="PANTHER" id="PTHR46268:SF15">
    <property type="entry name" value="UNIVERSAL STRESS PROTEIN HP_0031"/>
    <property type="match status" value="1"/>
</dbReference>
<dbReference type="AlphaFoldDB" id="A0A193FYL3"/>
<comment type="similarity">
    <text evidence="1">Belongs to the universal stress protein A family.</text>
</comment>
<dbReference type="Gene3D" id="3.40.50.620">
    <property type="entry name" value="HUPs"/>
    <property type="match status" value="1"/>
</dbReference>
<dbReference type="EMBL" id="CP016171">
    <property type="protein sequence ID" value="ANN72276.1"/>
    <property type="molecule type" value="Genomic_DNA"/>
</dbReference>
<dbReference type="Proteomes" id="UP000092213">
    <property type="component" value="Chromosome"/>
</dbReference>
<dbReference type="InterPro" id="IPR014729">
    <property type="entry name" value="Rossmann-like_a/b/a_fold"/>
</dbReference>
<proteinExistence type="inferred from homology"/>
<name>A0A193FYL3_9BORD</name>
<evidence type="ECO:0000259" key="2">
    <source>
        <dbReference type="Pfam" id="PF00582"/>
    </source>
</evidence>
<dbReference type="InterPro" id="IPR006016">
    <property type="entry name" value="UspA"/>
</dbReference>
<dbReference type="PANTHER" id="PTHR46268">
    <property type="entry name" value="STRESS RESPONSE PROTEIN NHAX"/>
    <property type="match status" value="1"/>
</dbReference>
<dbReference type="InterPro" id="IPR006015">
    <property type="entry name" value="Universal_stress_UspA"/>
</dbReference>
<dbReference type="PRINTS" id="PR01438">
    <property type="entry name" value="UNVRSLSTRESS"/>
</dbReference>
<feature type="domain" description="UspA" evidence="2">
    <location>
        <begin position="1"/>
        <end position="146"/>
    </location>
</feature>
<evidence type="ECO:0000313" key="4">
    <source>
        <dbReference type="Proteomes" id="UP000092213"/>
    </source>
</evidence>
<dbReference type="Pfam" id="PF00582">
    <property type="entry name" value="Usp"/>
    <property type="match status" value="1"/>
</dbReference>
<dbReference type="STRING" id="463025.BAU08_13815"/>
<gene>
    <name evidence="3" type="ORF">BAU08_13815</name>
</gene>
<evidence type="ECO:0000256" key="1">
    <source>
        <dbReference type="ARBA" id="ARBA00008791"/>
    </source>
</evidence>
<dbReference type="CDD" id="cd00293">
    <property type="entry name" value="USP-like"/>
    <property type="match status" value="1"/>
</dbReference>